<organism evidence="1 2">
    <name type="scientific">Artemisia annua</name>
    <name type="common">Sweet wormwood</name>
    <dbReference type="NCBI Taxonomy" id="35608"/>
    <lineage>
        <taxon>Eukaryota</taxon>
        <taxon>Viridiplantae</taxon>
        <taxon>Streptophyta</taxon>
        <taxon>Embryophyta</taxon>
        <taxon>Tracheophyta</taxon>
        <taxon>Spermatophyta</taxon>
        <taxon>Magnoliopsida</taxon>
        <taxon>eudicotyledons</taxon>
        <taxon>Gunneridae</taxon>
        <taxon>Pentapetalae</taxon>
        <taxon>asterids</taxon>
        <taxon>campanulids</taxon>
        <taxon>Asterales</taxon>
        <taxon>Asteraceae</taxon>
        <taxon>Asteroideae</taxon>
        <taxon>Anthemideae</taxon>
        <taxon>Artemisiinae</taxon>
        <taxon>Artemisia</taxon>
    </lineage>
</organism>
<dbReference type="STRING" id="35608.A0A2U1PYJ2"/>
<dbReference type="Proteomes" id="UP000245207">
    <property type="component" value="Unassembled WGS sequence"/>
</dbReference>
<dbReference type="AlphaFoldDB" id="A0A2U1PYJ2"/>
<gene>
    <name evidence="1" type="ORF">CTI12_AA096250</name>
</gene>
<name>A0A2U1PYJ2_ARTAN</name>
<reference evidence="1 2" key="1">
    <citation type="journal article" date="2018" name="Mol. Plant">
        <title>The genome of Artemisia annua provides insight into the evolution of Asteraceae family and artemisinin biosynthesis.</title>
        <authorList>
            <person name="Shen Q."/>
            <person name="Zhang L."/>
            <person name="Liao Z."/>
            <person name="Wang S."/>
            <person name="Yan T."/>
            <person name="Shi P."/>
            <person name="Liu M."/>
            <person name="Fu X."/>
            <person name="Pan Q."/>
            <person name="Wang Y."/>
            <person name="Lv Z."/>
            <person name="Lu X."/>
            <person name="Zhang F."/>
            <person name="Jiang W."/>
            <person name="Ma Y."/>
            <person name="Chen M."/>
            <person name="Hao X."/>
            <person name="Li L."/>
            <person name="Tang Y."/>
            <person name="Lv G."/>
            <person name="Zhou Y."/>
            <person name="Sun X."/>
            <person name="Brodelius P.E."/>
            <person name="Rose J.K.C."/>
            <person name="Tang K."/>
        </authorList>
    </citation>
    <scope>NUCLEOTIDE SEQUENCE [LARGE SCALE GENOMIC DNA]</scope>
    <source>
        <strain evidence="2">cv. Huhao1</strain>
        <tissue evidence="1">Leaf</tissue>
    </source>
</reference>
<dbReference type="SUPFAM" id="SSF54373">
    <property type="entry name" value="FAD-linked reductases, C-terminal domain"/>
    <property type="match status" value="1"/>
</dbReference>
<dbReference type="OrthoDB" id="9446342at2759"/>
<accession>A0A2U1PYJ2</accession>
<evidence type="ECO:0000313" key="1">
    <source>
        <dbReference type="EMBL" id="PWA90849.1"/>
    </source>
</evidence>
<dbReference type="EMBL" id="PKPP01000595">
    <property type="protein sequence ID" value="PWA90849.1"/>
    <property type="molecule type" value="Genomic_DNA"/>
</dbReference>
<protein>
    <submittedName>
        <fullName evidence="1">Rab escort protein</fullName>
    </submittedName>
</protein>
<comment type="caution">
    <text evidence="1">The sequence shown here is derived from an EMBL/GenBank/DDBJ whole genome shotgun (WGS) entry which is preliminary data.</text>
</comment>
<sequence length="113" mass="12568">MLELLFRWGVVSYCSLVHCQRRAAAMHMVLSKGVFNYLLSESGLSLALYPDQATSVRALQLGSNIAVCPSEMFVVYVSVLCDDAFEGKKSLHAVMDRLFSVHTLDTAYRNSTD</sequence>
<evidence type="ECO:0000313" key="2">
    <source>
        <dbReference type="Proteomes" id="UP000245207"/>
    </source>
</evidence>
<dbReference type="Gene3D" id="3.30.519.10">
    <property type="entry name" value="Guanine Nucleotide Dissociation Inhibitor, domain 2"/>
    <property type="match status" value="1"/>
</dbReference>
<proteinExistence type="predicted"/>
<keyword evidence="2" id="KW-1185">Reference proteome</keyword>